<evidence type="ECO:0000256" key="8">
    <source>
        <dbReference type="RuleBase" id="RU003870"/>
    </source>
</evidence>
<comment type="function">
    <text evidence="6 8">This protein binds to the 23S rRNA, and is important in its secondary structure. It is located near the subunit interface in the base of the L7/L12 stalk, and near the tRNA binding site of the peptidyltransferase center.</text>
</comment>
<comment type="similarity">
    <text evidence="1 6 7">Belongs to the universal ribosomal protein uL6 family.</text>
</comment>
<protein>
    <recommendedName>
        <fullName evidence="6">Large ribosomal subunit protein uL6</fullName>
    </recommendedName>
</protein>
<keyword evidence="4 6" id="KW-0689">Ribosomal protein</keyword>
<dbReference type="PANTHER" id="PTHR11655">
    <property type="entry name" value="60S/50S RIBOSOMAL PROTEIN L6/L9"/>
    <property type="match status" value="1"/>
</dbReference>
<feature type="domain" description="Large ribosomal subunit protein uL6 alpha-beta" evidence="9">
    <location>
        <begin position="94"/>
        <end position="167"/>
    </location>
</feature>
<keyword evidence="2 6" id="KW-0699">rRNA-binding</keyword>
<dbReference type="InterPro" id="IPR000702">
    <property type="entry name" value="Ribosomal_uL6-like"/>
</dbReference>
<evidence type="ECO:0000313" key="11">
    <source>
        <dbReference type="Proteomes" id="UP000230790"/>
    </source>
</evidence>
<evidence type="ECO:0000256" key="6">
    <source>
        <dbReference type="HAMAP-Rule" id="MF_01365"/>
    </source>
</evidence>
<comment type="caution">
    <text evidence="10">The sequence shown here is derived from an EMBL/GenBank/DDBJ whole genome shotgun (WGS) entry which is preliminary data.</text>
</comment>
<dbReference type="InterPro" id="IPR020040">
    <property type="entry name" value="Ribosomal_uL6_a/b-dom"/>
</dbReference>
<comment type="subunit">
    <text evidence="6">Part of the 50S ribosomal subunit.</text>
</comment>
<dbReference type="InterPro" id="IPR019906">
    <property type="entry name" value="Ribosomal_uL6_bac-type"/>
</dbReference>
<keyword evidence="3 6" id="KW-0694">RNA-binding</keyword>
<evidence type="ECO:0000256" key="7">
    <source>
        <dbReference type="RuleBase" id="RU003869"/>
    </source>
</evidence>
<evidence type="ECO:0000256" key="5">
    <source>
        <dbReference type="ARBA" id="ARBA00023274"/>
    </source>
</evidence>
<accession>A0A2M8QD60</accession>
<dbReference type="GO" id="GO:0002181">
    <property type="term" value="P:cytoplasmic translation"/>
    <property type="evidence" value="ECO:0007669"/>
    <property type="project" value="TreeGrafter"/>
</dbReference>
<dbReference type="FunFam" id="3.90.930.12:FF:000001">
    <property type="entry name" value="50S ribosomal protein L6"/>
    <property type="match status" value="1"/>
</dbReference>
<evidence type="ECO:0000259" key="9">
    <source>
        <dbReference type="Pfam" id="PF00347"/>
    </source>
</evidence>
<dbReference type="GO" id="GO:0019843">
    <property type="term" value="F:rRNA binding"/>
    <property type="evidence" value="ECO:0007669"/>
    <property type="project" value="UniProtKB-UniRule"/>
</dbReference>
<dbReference type="EMBL" id="PGTN01000036">
    <property type="protein sequence ID" value="PJF47743.1"/>
    <property type="molecule type" value="Genomic_DNA"/>
</dbReference>
<dbReference type="InterPro" id="IPR002358">
    <property type="entry name" value="Ribosomal_uL6_CS"/>
</dbReference>
<evidence type="ECO:0000256" key="1">
    <source>
        <dbReference type="ARBA" id="ARBA00009356"/>
    </source>
</evidence>
<dbReference type="PIRSF" id="PIRSF002162">
    <property type="entry name" value="Ribosomal_L6"/>
    <property type="match status" value="1"/>
</dbReference>
<dbReference type="Proteomes" id="UP000230790">
    <property type="component" value="Unassembled WGS sequence"/>
</dbReference>
<proteinExistence type="inferred from homology"/>
<dbReference type="Pfam" id="PF00347">
    <property type="entry name" value="Ribosomal_L6"/>
    <property type="match status" value="2"/>
</dbReference>
<evidence type="ECO:0000256" key="4">
    <source>
        <dbReference type="ARBA" id="ARBA00022980"/>
    </source>
</evidence>
<organism evidence="10 11">
    <name type="scientific">Candidatus Thermofonsia Clade 3 bacterium</name>
    <dbReference type="NCBI Taxonomy" id="2364212"/>
    <lineage>
        <taxon>Bacteria</taxon>
        <taxon>Bacillati</taxon>
        <taxon>Chloroflexota</taxon>
        <taxon>Candidatus Thermofontia</taxon>
        <taxon>Candidatus Thermofonsia Clade 3</taxon>
    </lineage>
</organism>
<reference evidence="10 11" key="1">
    <citation type="submission" date="2017-11" db="EMBL/GenBank/DDBJ databases">
        <title>Evolution of Phototrophy in the Chloroflexi Phylum Driven by Horizontal Gene Transfer.</title>
        <authorList>
            <person name="Ward L.M."/>
            <person name="Hemp J."/>
            <person name="Shih P.M."/>
            <person name="Mcglynn S.E."/>
            <person name="Fischer W."/>
        </authorList>
    </citation>
    <scope>NUCLEOTIDE SEQUENCE [LARGE SCALE GENOMIC DNA]</scope>
    <source>
        <strain evidence="10">JP3_7</strain>
    </source>
</reference>
<dbReference type="PROSITE" id="PS00525">
    <property type="entry name" value="RIBOSOMAL_L6_1"/>
    <property type="match status" value="1"/>
</dbReference>
<evidence type="ECO:0000256" key="2">
    <source>
        <dbReference type="ARBA" id="ARBA00022730"/>
    </source>
</evidence>
<keyword evidence="5 6" id="KW-0687">Ribonucleoprotein</keyword>
<dbReference type="PRINTS" id="PR00059">
    <property type="entry name" value="RIBOSOMALL6"/>
</dbReference>
<dbReference type="HAMAP" id="MF_01365_B">
    <property type="entry name" value="Ribosomal_uL6_B"/>
    <property type="match status" value="1"/>
</dbReference>
<dbReference type="GO" id="GO:0022625">
    <property type="term" value="C:cytosolic large ribosomal subunit"/>
    <property type="evidence" value="ECO:0007669"/>
    <property type="project" value="UniProtKB-UniRule"/>
</dbReference>
<dbReference type="NCBIfam" id="TIGR03654">
    <property type="entry name" value="L6_bact"/>
    <property type="match status" value="1"/>
</dbReference>
<evidence type="ECO:0000313" key="10">
    <source>
        <dbReference type="EMBL" id="PJF47743.1"/>
    </source>
</evidence>
<evidence type="ECO:0000256" key="3">
    <source>
        <dbReference type="ARBA" id="ARBA00022884"/>
    </source>
</evidence>
<sequence length="186" mass="20078">MSRIGKKPIELPKGVDVAIHGSWVTVKGPKGELQHTLPPQIRVAKEGNVLSVQRDGDENNARALHGLTRALLANMVKGVSEGYTKVLEIGAESVGYRAEMSGNKLMLYLGYSHPIEFSPPPGITFATDAKTRTITISGIDKVRVGDVAAQVRKLRPPEPYKGKGIRYQGEVIRRKAGKAGKTGKGK</sequence>
<dbReference type="GO" id="GO:0003735">
    <property type="term" value="F:structural constituent of ribosome"/>
    <property type="evidence" value="ECO:0007669"/>
    <property type="project" value="UniProtKB-UniRule"/>
</dbReference>
<gene>
    <name evidence="6" type="primary">rplF</name>
    <name evidence="10" type="ORF">CUN48_06985</name>
</gene>
<dbReference type="PANTHER" id="PTHR11655:SF14">
    <property type="entry name" value="LARGE RIBOSOMAL SUBUNIT PROTEIN UL6M"/>
    <property type="match status" value="1"/>
</dbReference>
<dbReference type="Gene3D" id="3.90.930.12">
    <property type="entry name" value="Ribosomal protein L6, alpha-beta domain"/>
    <property type="match status" value="2"/>
</dbReference>
<dbReference type="SUPFAM" id="SSF56053">
    <property type="entry name" value="Ribosomal protein L6"/>
    <property type="match status" value="2"/>
</dbReference>
<dbReference type="InterPro" id="IPR036789">
    <property type="entry name" value="Ribosomal_uL6-like_a/b-dom_sf"/>
</dbReference>
<dbReference type="AlphaFoldDB" id="A0A2M8QD60"/>
<name>A0A2M8QD60_9CHLR</name>
<dbReference type="FunFam" id="3.90.930.12:FF:000002">
    <property type="entry name" value="50S ribosomal protein L6"/>
    <property type="match status" value="1"/>
</dbReference>
<feature type="domain" description="Large ribosomal subunit protein uL6 alpha-beta" evidence="9">
    <location>
        <begin position="12"/>
        <end position="82"/>
    </location>
</feature>